<accession>A0A9D4RIR4</accession>
<dbReference type="InterPro" id="IPR033379">
    <property type="entry name" value="Acid_Pase_AS"/>
</dbReference>
<dbReference type="EMBL" id="JAIWYP010000002">
    <property type="protein sequence ID" value="KAH3867992.1"/>
    <property type="molecule type" value="Genomic_DNA"/>
</dbReference>
<sequence>MECRARNTPHWRPSRHLEQVHVLVRHGARTPLHLIANVEEVEYSKPFFLDDVPHTTYNYSVNTYMAGQDRSQSMMRMLSNILLREVHYLVS</sequence>
<reference evidence="1" key="2">
    <citation type="submission" date="2020-11" db="EMBL/GenBank/DDBJ databases">
        <authorList>
            <person name="McCartney M.A."/>
            <person name="Auch B."/>
            <person name="Kono T."/>
            <person name="Mallez S."/>
            <person name="Becker A."/>
            <person name="Gohl D.M."/>
            <person name="Silverstein K.A.T."/>
            <person name="Koren S."/>
            <person name="Bechman K.B."/>
            <person name="Herman A."/>
            <person name="Abrahante J.E."/>
            <person name="Garbe J."/>
        </authorList>
    </citation>
    <scope>NUCLEOTIDE SEQUENCE</scope>
    <source>
        <strain evidence="1">Duluth1</strain>
        <tissue evidence="1">Whole animal</tissue>
    </source>
</reference>
<organism evidence="1 2">
    <name type="scientific">Dreissena polymorpha</name>
    <name type="common">Zebra mussel</name>
    <name type="synonym">Mytilus polymorpha</name>
    <dbReference type="NCBI Taxonomy" id="45954"/>
    <lineage>
        <taxon>Eukaryota</taxon>
        <taxon>Metazoa</taxon>
        <taxon>Spiralia</taxon>
        <taxon>Lophotrochozoa</taxon>
        <taxon>Mollusca</taxon>
        <taxon>Bivalvia</taxon>
        <taxon>Autobranchia</taxon>
        <taxon>Heteroconchia</taxon>
        <taxon>Euheterodonta</taxon>
        <taxon>Imparidentia</taxon>
        <taxon>Neoheterodontei</taxon>
        <taxon>Myida</taxon>
        <taxon>Dreissenoidea</taxon>
        <taxon>Dreissenidae</taxon>
        <taxon>Dreissena</taxon>
    </lineage>
</organism>
<reference evidence="1" key="1">
    <citation type="journal article" date="2019" name="bioRxiv">
        <title>The Genome of the Zebra Mussel, Dreissena polymorpha: A Resource for Invasive Species Research.</title>
        <authorList>
            <person name="McCartney M.A."/>
            <person name="Auch B."/>
            <person name="Kono T."/>
            <person name="Mallez S."/>
            <person name="Zhang Y."/>
            <person name="Obille A."/>
            <person name="Becker A."/>
            <person name="Abrahante J.E."/>
            <person name="Garbe J."/>
            <person name="Badalamenti J.P."/>
            <person name="Herman A."/>
            <person name="Mangelson H."/>
            <person name="Liachko I."/>
            <person name="Sullivan S."/>
            <person name="Sone E.D."/>
            <person name="Koren S."/>
            <person name="Silverstein K.A.T."/>
            <person name="Beckman K.B."/>
            <person name="Gohl D.M."/>
        </authorList>
    </citation>
    <scope>NUCLEOTIDE SEQUENCE</scope>
    <source>
        <strain evidence="1">Duluth1</strain>
        <tissue evidence="1">Whole animal</tissue>
    </source>
</reference>
<protein>
    <submittedName>
        <fullName evidence="1">Uncharacterized protein</fullName>
    </submittedName>
</protein>
<proteinExistence type="predicted"/>
<dbReference type="InterPro" id="IPR029033">
    <property type="entry name" value="His_PPase_superfam"/>
</dbReference>
<name>A0A9D4RIR4_DREPO</name>
<dbReference type="Gene3D" id="3.40.50.1240">
    <property type="entry name" value="Phosphoglycerate mutase-like"/>
    <property type="match status" value="1"/>
</dbReference>
<gene>
    <name evidence="1" type="ORF">DPMN_031128</name>
</gene>
<dbReference type="PROSITE" id="PS00616">
    <property type="entry name" value="HIS_ACID_PHOSPHAT_1"/>
    <property type="match status" value="1"/>
</dbReference>
<keyword evidence="2" id="KW-1185">Reference proteome</keyword>
<comment type="caution">
    <text evidence="1">The sequence shown here is derived from an EMBL/GenBank/DDBJ whole genome shotgun (WGS) entry which is preliminary data.</text>
</comment>
<evidence type="ECO:0000313" key="1">
    <source>
        <dbReference type="EMBL" id="KAH3867992.1"/>
    </source>
</evidence>
<evidence type="ECO:0000313" key="2">
    <source>
        <dbReference type="Proteomes" id="UP000828390"/>
    </source>
</evidence>
<dbReference type="Proteomes" id="UP000828390">
    <property type="component" value="Unassembled WGS sequence"/>
</dbReference>
<dbReference type="SUPFAM" id="SSF53254">
    <property type="entry name" value="Phosphoglycerate mutase-like"/>
    <property type="match status" value="1"/>
</dbReference>
<dbReference type="AlphaFoldDB" id="A0A9D4RIR4"/>